<evidence type="ECO:0000313" key="6">
    <source>
        <dbReference type="Proteomes" id="UP000241209"/>
    </source>
</evidence>
<organism evidence="5 6">
    <name type="scientific">Mammaliicoccus vitulinus</name>
    <dbReference type="NCBI Taxonomy" id="71237"/>
    <lineage>
        <taxon>Bacteria</taxon>
        <taxon>Bacillati</taxon>
        <taxon>Bacillota</taxon>
        <taxon>Bacilli</taxon>
        <taxon>Bacillales</taxon>
        <taxon>Staphylococcaceae</taxon>
        <taxon>Mammaliicoccus</taxon>
    </lineage>
</organism>
<dbReference type="PANTHER" id="PTHR42789">
    <property type="entry name" value="D-ISOMER SPECIFIC 2-HYDROXYACID DEHYDROGENASE FAMILY PROTEIN (AFU_ORTHOLOGUE AFUA_6G10090)"/>
    <property type="match status" value="1"/>
</dbReference>
<dbReference type="AlphaFoldDB" id="A0A2T4PQ76"/>
<dbReference type="PANTHER" id="PTHR42789:SF1">
    <property type="entry name" value="D-ISOMER SPECIFIC 2-HYDROXYACID DEHYDROGENASE FAMILY PROTEIN (AFU_ORTHOLOGUE AFUA_6G10090)"/>
    <property type="match status" value="1"/>
</dbReference>
<feature type="non-terminal residue" evidence="5">
    <location>
        <position position="1"/>
    </location>
</feature>
<feature type="domain" description="D-isomer specific 2-hydroxyacid dehydrogenase catalytic" evidence="4">
    <location>
        <begin position="8"/>
        <end position="81"/>
    </location>
</feature>
<evidence type="ECO:0000256" key="1">
    <source>
        <dbReference type="ARBA" id="ARBA00005854"/>
    </source>
</evidence>
<feature type="non-terminal residue" evidence="5">
    <location>
        <position position="126"/>
    </location>
</feature>
<dbReference type="Proteomes" id="UP000241209">
    <property type="component" value="Unassembled WGS sequence"/>
</dbReference>
<keyword evidence="2" id="KW-0560">Oxidoreductase</keyword>
<gene>
    <name evidence="5" type="ORF">BU072_13155</name>
</gene>
<dbReference type="InterPro" id="IPR050857">
    <property type="entry name" value="D-2-hydroxyacid_DH"/>
</dbReference>
<dbReference type="Pfam" id="PF00389">
    <property type="entry name" value="2-Hacid_dh"/>
    <property type="match status" value="1"/>
</dbReference>
<sequence>YEGKGIIDKETLKEGVKAADALISLLSTNVDTDVIDAASNLKIIANYGSGFNNIDGDYARQLNIDVTNTPKASTNSTAELTFGLVLSAARRIVEGDKLCRTTGFDGWAPLFFRGREVSCKTIGIIG</sequence>
<proteinExistence type="inferred from homology"/>
<evidence type="ECO:0000256" key="2">
    <source>
        <dbReference type="ARBA" id="ARBA00023002"/>
    </source>
</evidence>
<dbReference type="SUPFAM" id="SSF52283">
    <property type="entry name" value="Formate/glycerate dehydrogenase catalytic domain-like"/>
    <property type="match status" value="1"/>
</dbReference>
<keyword evidence="3" id="KW-0520">NAD</keyword>
<comment type="caution">
    <text evidence="5">The sequence shown here is derived from an EMBL/GenBank/DDBJ whole genome shotgun (WGS) entry which is preliminary data.</text>
</comment>
<dbReference type="GO" id="GO:0016616">
    <property type="term" value="F:oxidoreductase activity, acting on the CH-OH group of donors, NAD or NADP as acceptor"/>
    <property type="evidence" value="ECO:0007669"/>
    <property type="project" value="InterPro"/>
</dbReference>
<dbReference type="Gene3D" id="3.40.50.720">
    <property type="entry name" value="NAD(P)-binding Rossmann-like Domain"/>
    <property type="match status" value="2"/>
</dbReference>
<dbReference type="EMBL" id="PZFK01000072">
    <property type="protein sequence ID" value="PTI27224.1"/>
    <property type="molecule type" value="Genomic_DNA"/>
</dbReference>
<evidence type="ECO:0000259" key="4">
    <source>
        <dbReference type="Pfam" id="PF00389"/>
    </source>
</evidence>
<dbReference type="GO" id="GO:0051287">
    <property type="term" value="F:NAD binding"/>
    <property type="evidence" value="ECO:0007669"/>
    <property type="project" value="InterPro"/>
</dbReference>
<protein>
    <submittedName>
        <fullName evidence="5">Hydroxyacid dehydrogenase</fullName>
    </submittedName>
</protein>
<name>A0A2T4PQ76_9STAP</name>
<evidence type="ECO:0000313" key="5">
    <source>
        <dbReference type="EMBL" id="PTI27224.1"/>
    </source>
</evidence>
<comment type="similarity">
    <text evidence="1">Belongs to the D-isomer specific 2-hydroxyacid dehydrogenase family.</text>
</comment>
<evidence type="ECO:0000256" key="3">
    <source>
        <dbReference type="ARBA" id="ARBA00023027"/>
    </source>
</evidence>
<accession>A0A2T4PQ76</accession>
<reference evidence="5 6" key="1">
    <citation type="journal article" date="2016" name="Front. Microbiol.">
        <title>Comprehensive Phylogenetic Analysis of Bovine Non-aureus Staphylococci Species Based on Whole-Genome Sequencing.</title>
        <authorList>
            <person name="Naushad S."/>
            <person name="Barkema H.W."/>
            <person name="Luby C."/>
            <person name="Condas L.A."/>
            <person name="Nobrega D.B."/>
            <person name="Carson D.A."/>
            <person name="De Buck J."/>
        </authorList>
    </citation>
    <scope>NUCLEOTIDE SEQUENCE [LARGE SCALE GENOMIC DNA]</scope>
    <source>
        <strain evidence="5 6">SNUC 2204</strain>
    </source>
</reference>
<dbReference type="InterPro" id="IPR006139">
    <property type="entry name" value="D-isomer_2_OHA_DH_cat_dom"/>
</dbReference>